<protein>
    <submittedName>
        <fullName evidence="2">Reverse transcriptase domain-containing protein</fullName>
    </submittedName>
</protein>
<organism evidence="1 2">
    <name type="scientific">Acrobeloides nanus</name>
    <dbReference type="NCBI Taxonomy" id="290746"/>
    <lineage>
        <taxon>Eukaryota</taxon>
        <taxon>Metazoa</taxon>
        <taxon>Ecdysozoa</taxon>
        <taxon>Nematoda</taxon>
        <taxon>Chromadorea</taxon>
        <taxon>Rhabditida</taxon>
        <taxon>Tylenchina</taxon>
        <taxon>Cephalobomorpha</taxon>
        <taxon>Cephaloboidea</taxon>
        <taxon>Cephalobidae</taxon>
        <taxon>Acrobeloides</taxon>
    </lineage>
</organism>
<dbReference type="Proteomes" id="UP000887540">
    <property type="component" value="Unplaced"/>
</dbReference>
<name>A0A914D9P1_9BILA</name>
<dbReference type="WBParaSite" id="ACRNAN_scaffold20286.g22804.t1">
    <property type="protein sequence ID" value="ACRNAN_scaffold20286.g22804.t1"/>
    <property type="gene ID" value="ACRNAN_scaffold20286.g22804"/>
</dbReference>
<keyword evidence="1" id="KW-1185">Reference proteome</keyword>
<sequence length="104" mass="11943">MYADDLAYVKPLVDDQAKAQLHEDMWLLTKKYGEICLSLNSKKSKFMLLHSSHKTFDLAVSIYEEEIERVDQFRYLGIDLDPALQDGSKIGTKTRLHKAVPVND</sequence>
<accession>A0A914D9P1</accession>
<reference evidence="2" key="1">
    <citation type="submission" date="2022-11" db="UniProtKB">
        <authorList>
            <consortium name="WormBaseParasite"/>
        </authorList>
    </citation>
    <scope>IDENTIFICATION</scope>
</reference>
<proteinExistence type="predicted"/>
<evidence type="ECO:0000313" key="2">
    <source>
        <dbReference type="WBParaSite" id="ACRNAN_scaffold20286.g22804.t1"/>
    </source>
</evidence>
<dbReference type="AlphaFoldDB" id="A0A914D9P1"/>
<evidence type="ECO:0000313" key="1">
    <source>
        <dbReference type="Proteomes" id="UP000887540"/>
    </source>
</evidence>